<keyword evidence="1" id="KW-1185">Reference proteome</keyword>
<dbReference type="SUPFAM" id="SSF52402">
    <property type="entry name" value="Adenine nucleotide alpha hydrolases-like"/>
    <property type="match status" value="1"/>
</dbReference>
<dbReference type="InterPro" id="IPR014729">
    <property type="entry name" value="Rossmann-like_a/b/a_fold"/>
</dbReference>
<organism evidence="1 2">
    <name type="scientific">Macrostomum lignano</name>
    <dbReference type="NCBI Taxonomy" id="282301"/>
    <lineage>
        <taxon>Eukaryota</taxon>
        <taxon>Metazoa</taxon>
        <taxon>Spiralia</taxon>
        <taxon>Lophotrochozoa</taxon>
        <taxon>Platyhelminthes</taxon>
        <taxon>Rhabditophora</taxon>
        <taxon>Macrostomorpha</taxon>
        <taxon>Macrostomida</taxon>
        <taxon>Macrostomidae</taxon>
        <taxon>Macrostomum</taxon>
    </lineage>
</organism>
<dbReference type="CDD" id="cd23659">
    <property type="entry name" value="USP_At3g01520-like"/>
    <property type="match status" value="1"/>
</dbReference>
<dbReference type="InterPro" id="IPR006015">
    <property type="entry name" value="Universal_stress_UspA"/>
</dbReference>
<dbReference type="Proteomes" id="UP000095280">
    <property type="component" value="Unplaced"/>
</dbReference>
<accession>A0A1I8GXS5</accession>
<dbReference type="PANTHER" id="PTHR46989">
    <property type="entry name" value="USP DOMAIN-CONTAINING PROTEIN"/>
    <property type="match status" value="1"/>
</dbReference>
<protein>
    <submittedName>
        <fullName evidence="2">Usp domain-containing protein</fullName>
    </submittedName>
</protein>
<dbReference type="STRING" id="282301.A0A1I8GXS5"/>
<name>A0A1I8GXS5_9PLAT</name>
<proteinExistence type="predicted"/>
<evidence type="ECO:0000313" key="2">
    <source>
        <dbReference type="WBParaSite" id="maker-uti_cns_0003577-snap-gene-0.11-mRNA-1"/>
    </source>
</evidence>
<dbReference type="Pfam" id="PF00582">
    <property type="entry name" value="Usp"/>
    <property type="match status" value="1"/>
</dbReference>
<evidence type="ECO:0000313" key="1">
    <source>
        <dbReference type="Proteomes" id="UP000095280"/>
    </source>
</evidence>
<dbReference type="Gene3D" id="3.40.50.620">
    <property type="entry name" value="HUPs"/>
    <property type="match status" value="1"/>
</dbReference>
<dbReference type="PANTHER" id="PTHR46989:SF3">
    <property type="entry name" value="USPA DOMAIN-CONTAINING PROTEIN"/>
    <property type="match status" value="1"/>
</dbReference>
<dbReference type="InterPro" id="IPR006016">
    <property type="entry name" value="UspA"/>
</dbReference>
<dbReference type="OrthoDB" id="843225at2759"/>
<dbReference type="PRINTS" id="PR01438">
    <property type="entry name" value="UNVRSLSTRESS"/>
</dbReference>
<reference evidence="2" key="1">
    <citation type="submission" date="2016-11" db="UniProtKB">
        <authorList>
            <consortium name="WormBaseParasite"/>
        </authorList>
    </citation>
    <scope>IDENTIFICATION</scope>
</reference>
<sequence>MSSGPRTVLIAVDESDHSRQAFRWFVSELFRPDDRVIVYHSAEAPSLPNVTMSSPISVPVGDWHRILMSRLEAMRALEDEYTVRARDSDIRNFQFVAENSRHPGEAIVEASNRFNVSHIVIGCRGLGSLRRAFLGSVSDYVARNAFVPTSIVPAACSGDRE</sequence>
<dbReference type="AlphaFoldDB" id="A0A1I8GXS5"/>
<dbReference type="WBParaSite" id="maker-uti_cns_0003577-snap-gene-0.11-mRNA-1">
    <property type="protein sequence ID" value="maker-uti_cns_0003577-snap-gene-0.11-mRNA-1"/>
    <property type="gene ID" value="maker-uti_cns_0003577-snap-gene-0.11"/>
</dbReference>